<reference evidence="1" key="1">
    <citation type="submission" date="2016-10" db="EMBL/GenBank/DDBJ databases">
        <title>Sequence of Gallionella enrichment culture.</title>
        <authorList>
            <person name="Poehlein A."/>
            <person name="Muehling M."/>
            <person name="Daniel R."/>
        </authorList>
    </citation>
    <scope>NUCLEOTIDE SEQUENCE</scope>
</reference>
<evidence type="ECO:0008006" key="2">
    <source>
        <dbReference type="Google" id="ProtNLM"/>
    </source>
</evidence>
<accession>A0A1J5Q5L9</accession>
<proteinExistence type="predicted"/>
<dbReference type="AlphaFoldDB" id="A0A1J5Q5L9"/>
<dbReference type="EMBL" id="MLJW01001383">
    <property type="protein sequence ID" value="OIQ78530.1"/>
    <property type="molecule type" value="Genomic_DNA"/>
</dbReference>
<protein>
    <recommendedName>
        <fullName evidence="2">DUF2946 domain-containing protein</fullName>
    </recommendedName>
</protein>
<organism evidence="1">
    <name type="scientific">mine drainage metagenome</name>
    <dbReference type="NCBI Taxonomy" id="410659"/>
    <lineage>
        <taxon>unclassified sequences</taxon>
        <taxon>metagenomes</taxon>
        <taxon>ecological metagenomes</taxon>
    </lineage>
</organism>
<sequence>MLGVLAARQVERYLPRMNRRNHANVALLSTLRVLLVVCLAWLAPMPAVAMTNSAPHDTHMTTMQAHCVTQDASDGLNHDTGKSHHMSCCLVCAGTTVVGDFVMSPSLGAALQANWQIGGASWLAPVEPDPSLRPPNTSSIA</sequence>
<gene>
    <name evidence="1" type="ORF">GALL_397670</name>
</gene>
<comment type="caution">
    <text evidence="1">The sequence shown here is derived from an EMBL/GenBank/DDBJ whole genome shotgun (WGS) entry which is preliminary data.</text>
</comment>
<name>A0A1J5Q5L9_9ZZZZ</name>
<evidence type="ECO:0000313" key="1">
    <source>
        <dbReference type="EMBL" id="OIQ78530.1"/>
    </source>
</evidence>